<evidence type="ECO:0000256" key="5">
    <source>
        <dbReference type="ARBA" id="ARBA00022692"/>
    </source>
</evidence>
<evidence type="ECO:0000313" key="9">
    <source>
        <dbReference type="Proteomes" id="UP000192610"/>
    </source>
</evidence>
<evidence type="ECO:0000256" key="3">
    <source>
        <dbReference type="ARBA" id="ARBA00022448"/>
    </source>
</evidence>
<evidence type="ECO:0000256" key="4">
    <source>
        <dbReference type="ARBA" id="ARBA00022452"/>
    </source>
</evidence>
<evidence type="ECO:0000256" key="7">
    <source>
        <dbReference type="ARBA" id="ARBA00023237"/>
    </source>
</evidence>
<dbReference type="Proteomes" id="UP000192610">
    <property type="component" value="Unassembled WGS sequence"/>
</dbReference>
<reference evidence="9" key="1">
    <citation type="submission" date="2016-04" db="EMBL/GenBank/DDBJ databases">
        <authorList>
            <person name="Chen L."/>
            <person name="Zhuang W."/>
            <person name="Wang G."/>
        </authorList>
    </citation>
    <scope>NUCLEOTIDE SEQUENCE [LARGE SCALE GENOMIC DNA]</scope>
    <source>
        <strain evidence="9">17621</strain>
    </source>
</reference>
<comment type="subcellular location">
    <subcellularLocation>
        <location evidence="1">Cell outer membrane</location>
    </subcellularLocation>
</comment>
<dbReference type="AlphaFoldDB" id="A0A1V9EFB9"/>
<organism evidence="8 9">
    <name type="scientific">Niastella yeongjuensis</name>
    <dbReference type="NCBI Taxonomy" id="354355"/>
    <lineage>
        <taxon>Bacteria</taxon>
        <taxon>Pseudomonadati</taxon>
        <taxon>Bacteroidota</taxon>
        <taxon>Chitinophagia</taxon>
        <taxon>Chitinophagales</taxon>
        <taxon>Chitinophagaceae</taxon>
        <taxon>Niastella</taxon>
    </lineage>
</organism>
<dbReference type="PANTHER" id="PTHR30026">
    <property type="entry name" value="OUTER MEMBRANE PROTEIN TOLC"/>
    <property type="match status" value="1"/>
</dbReference>
<proteinExistence type="inferred from homology"/>
<dbReference type="EMBL" id="LVXG01000034">
    <property type="protein sequence ID" value="OQP44828.1"/>
    <property type="molecule type" value="Genomic_DNA"/>
</dbReference>
<evidence type="ECO:0000256" key="2">
    <source>
        <dbReference type="ARBA" id="ARBA00007613"/>
    </source>
</evidence>
<keyword evidence="7" id="KW-0998">Cell outer membrane</keyword>
<protein>
    <recommendedName>
        <fullName evidence="10">Transporter</fullName>
    </recommendedName>
</protein>
<dbReference type="GO" id="GO:0009279">
    <property type="term" value="C:cell outer membrane"/>
    <property type="evidence" value="ECO:0007669"/>
    <property type="project" value="UniProtKB-SubCell"/>
</dbReference>
<dbReference type="InterPro" id="IPR003423">
    <property type="entry name" value="OMP_efflux"/>
</dbReference>
<keyword evidence="5" id="KW-0812">Transmembrane</keyword>
<keyword evidence="9" id="KW-1185">Reference proteome</keyword>
<dbReference type="Gene3D" id="1.20.1600.10">
    <property type="entry name" value="Outer membrane efflux proteins (OEP)"/>
    <property type="match status" value="1"/>
</dbReference>
<dbReference type="STRING" id="354355.SAMN05660816_05951"/>
<evidence type="ECO:0000313" key="8">
    <source>
        <dbReference type="EMBL" id="OQP44828.1"/>
    </source>
</evidence>
<keyword evidence="6" id="KW-0472">Membrane</keyword>
<dbReference type="SUPFAM" id="SSF56954">
    <property type="entry name" value="Outer membrane efflux proteins (OEP)"/>
    <property type="match status" value="1"/>
</dbReference>
<evidence type="ECO:0008006" key="10">
    <source>
        <dbReference type="Google" id="ProtNLM"/>
    </source>
</evidence>
<dbReference type="GO" id="GO:0015562">
    <property type="term" value="F:efflux transmembrane transporter activity"/>
    <property type="evidence" value="ECO:0007669"/>
    <property type="project" value="InterPro"/>
</dbReference>
<dbReference type="RefSeq" id="WP_081202882.1">
    <property type="nucleotide sequence ID" value="NZ_FOCZ01000016.1"/>
</dbReference>
<keyword evidence="3" id="KW-0813">Transport</keyword>
<keyword evidence="4" id="KW-1134">Transmembrane beta strand</keyword>
<dbReference type="Pfam" id="PF02321">
    <property type="entry name" value="OEP"/>
    <property type="match status" value="2"/>
</dbReference>
<dbReference type="GO" id="GO:1990281">
    <property type="term" value="C:efflux pump complex"/>
    <property type="evidence" value="ECO:0007669"/>
    <property type="project" value="TreeGrafter"/>
</dbReference>
<evidence type="ECO:0000256" key="6">
    <source>
        <dbReference type="ARBA" id="ARBA00023136"/>
    </source>
</evidence>
<gene>
    <name evidence="8" type="ORF">A4H97_10735</name>
</gene>
<sequence>MLKHIIGVAVLWLTNVAFYPLLAQEDTNTLGHLWPQVEANYPGIRSQQSAIEAARLDEKYQASNMLPQLKAQAQNTYGTYKGNAGAFFPQAGFFNVSGNTATDGSPLTANTFTSATLEWDIYAFGKLRKENEASHALTAKKRSEYDAYLLNLKKMLSTRYIQLLYTDTKLRWIKKNADRLDDIRKITSGLSAAGLKPAADSLLASSAYMQAIGEYEKWKGLHEANLIKLSELTNGALVGYSSSAKRFMAATKPAPNEGEELISTEHPILVALDRQVDFYKLSGEVEKKKALPSVRFLGGYAYRGAGISSNGSASGNWQKGFTNATNNYLAGIGITWNITGLYANRLKYAGLQKEAETTGHLREQYQQAMQADLLSFQVKAVQQYQQVQKTGIAVSQAVSAYDMYMSRFKSGLITLTELLQIQLLLEQAENNQIEATVDYWMLHADRAALTADFQFLFNNL</sequence>
<accession>A0A1V9EFB9</accession>
<dbReference type="GO" id="GO:0015288">
    <property type="term" value="F:porin activity"/>
    <property type="evidence" value="ECO:0007669"/>
    <property type="project" value="TreeGrafter"/>
</dbReference>
<comment type="similarity">
    <text evidence="2">Belongs to the outer membrane factor (OMF) (TC 1.B.17) family.</text>
</comment>
<comment type="caution">
    <text evidence="8">The sequence shown here is derived from an EMBL/GenBank/DDBJ whole genome shotgun (WGS) entry which is preliminary data.</text>
</comment>
<evidence type="ECO:0000256" key="1">
    <source>
        <dbReference type="ARBA" id="ARBA00004442"/>
    </source>
</evidence>
<dbReference type="OrthoDB" id="654853at2"/>
<name>A0A1V9EFB9_9BACT</name>
<dbReference type="InterPro" id="IPR051906">
    <property type="entry name" value="TolC-like"/>
</dbReference>
<dbReference type="PANTHER" id="PTHR30026:SF20">
    <property type="entry name" value="OUTER MEMBRANE PROTEIN TOLC"/>
    <property type="match status" value="1"/>
</dbReference>